<protein>
    <submittedName>
        <fullName evidence="2">Glycosyltransferase family 2 protein</fullName>
    </submittedName>
</protein>
<feature type="domain" description="Glycosyltransferase 2-like" evidence="1">
    <location>
        <begin position="8"/>
        <end position="127"/>
    </location>
</feature>
<proteinExistence type="predicted"/>
<evidence type="ECO:0000259" key="1">
    <source>
        <dbReference type="Pfam" id="PF00535"/>
    </source>
</evidence>
<dbReference type="OrthoDB" id="927791at2"/>
<dbReference type="Gene3D" id="3.90.550.10">
    <property type="entry name" value="Spore Coat Polysaccharide Biosynthesis Protein SpsA, Chain A"/>
    <property type="match status" value="1"/>
</dbReference>
<evidence type="ECO:0000313" key="3">
    <source>
        <dbReference type="Proteomes" id="UP000317332"/>
    </source>
</evidence>
<dbReference type="AlphaFoldDB" id="A0A506PQA4"/>
<dbReference type="Pfam" id="PF00535">
    <property type="entry name" value="Glycos_transf_2"/>
    <property type="match status" value="1"/>
</dbReference>
<dbReference type="RefSeq" id="WP_140988757.1">
    <property type="nucleotide sequence ID" value="NZ_VHIQ01000001.1"/>
</dbReference>
<dbReference type="EMBL" id="VHIQ01000001">
    <property type="protein sequence ID" value="TPV35748.1"/>
    <property type="molecule type" value="Genomic_DNA"/>
</dbReference>
<dbReference type="GO" id="GO:0016758">
    <property type="term" value="F:hexosyltransferase activity"/>
    <property type="evidence" value="ECO:0007669"/>
    <property type="project" value="UniProtKB-ARBA"/>
</dbReference>
<dbReference type="PANTHER" id="PTHR22916:SF3">
    <property type="entry name" value="UDP-GLCNAC:BETAGAL BETA-1,3-N-ACETYLGLUCOSAMINYLTRANSFERASE-LIKE PROTEIN 1"/>
    <property type="match status" value="1"/>
</dbReference>
<name>A0A506PQA4_9FLAO</name>
<comment type="caution">
    <text evidence="2">The sequence shown here is derived from an EMBL/GenBank/DDBJ whole genome shotgun (WGS) entry which is preliminary data.</text>
</comment>
<dbReference type="InterPro" id="IPR001173">
    <property type="entry name" value="Glyco_trans_2-like"/>
</dbReference>
<gene>
    <name evidence="2" type="ORF">FJ651_02200</name>
</gene>
<organism evidence="2 3">
    <name type="scientific">Paucihalobacter ruber</name>
    <dbReference type="NCBI Taxonomy" id="2567861"/>
    <lineage>
        <taxon>Bacteria</taxon>
        <taxon>Pseudomonadati</taxon>
        <taxon>Bacteroidota</taxon>
        <taxon>Flavobacteriia</taxon>
        <taxon>Flavobacteriales</taxon>
        <taxon>Flavobacteriaceae</taxon>
        <taxon>Paucihalobacter</taxon>
    </lineage>
</organism>
<accession>A0A506PQA4</accession>
<keyword evidence="3" id="KW-1185">Reference proteome</keyword>
<dbReference type="InterPro" id="IPR029044">
    <property type="entry name" value="Nucleotide-diphossugar_trans"/>
</dbReference>
<sequence length="338" mass="38488">MNKSPIFSVIMPVYNSTIYLEEAIKSIAKQNFKDLEVIIIEEEAEDGKDIGSTDGTFELAGDLLKNYALAGKAVKRPSSSPKGAGSCRNYGCRIANGQFLAFLDSDDLWLPDHISNIYKYFEEYGQEMGAYCAGGIIFDGVKELGKMPHYGFPCIGLQDISEQLLSGGNFIPTQSLCVRKEVFLMTNGFHELLKCYEDWWFVLQLSKKTKFYINPDTLCRIRVRGDGLSRTNDTENGKIKMSSWMFTDMLRLRGFAVKSGFFRGLEIKVLDNYITGFFVLFLSDLICGRVWIEVGRIFKAMYTAGRLGFPLWPRIWRKVYFNVVKRAVKKLKVNLNLN</sequence>
<reference evidence="2 3" key="1">
    <citation type="submission" date="2019-06" db="EMBL/GenBank/DDBJ databases">
        <title>Flavobacteriaceae Paucihalobacterium erythroidium CWB-1, complete genome.</title>
        <authorList>
            <person name="Wu S."/>
        </authorList>
    </citation>
    <scope>NUCLEOTIDE SEQUENCE [LARGE SCALE GENOMIC DNA]</scope>
    <source>
        <strain evidence="2 3">CWB-1</strain>
    </source>
</reference>
<dbReference type="CDD" id="cd00761">
    <property type="entry name" value="Glyco_tranf_GTA_type"/>
    <property type="match status" value="1"/>
</dbReference>
<keyword evidence="2" id="KW-0808">Transferase</keyword>
<evidence type="ECO:0000313" key="2">
    <source>
        <dbReference type="EMBL" id="TPV35748.1"/>
    </source>
</evidence>
<dbReference type="SUPFAM" id="SSF53448">
    <property type="entry name" value="Nucleotide-diphospho-sugar transferases"/>
    <property type="match status" value="1"/>
</dbReference>
<dbReference type="Proteomes" id="UP000317332">
    <property type="component" value="Unassembled WGS sequence"/>
</dbReference>
<dbReference type="PANTHER" id="PTHR22916">
    <property type="entry name" value="GLYCOSYLTRANSFERASE"/>
    <property type="match status" value="1"/>
</dbReference>